<reference evidence="2 3" key="1">
    <citation type="journal article" date="2018" name="Antonie Van Leeuwenhoek">
        <title>Larkinella terrae sp. nov., isolated from soil on Jeju Island, South Korea.</title>
        <authorList>
            <person name="Ten L.N."/>
            <person name="Jeon J."/>
            <person name="Park S.J."/>
            <person name="Park S."/>
            <person name="Lee S.Y."/>
            <person name="Kim M.K."/>
            <person name="Jung H.Y."/>
        </authorList>
    </citation>
    <scope>NUCLEOTIDE SEQUENCE [LARGE SCALE GENOMIC DNA]</scope>
    <source>
        <strain evidence="2 3">KCTC 52001</strain>
    </source>
</reference>
<evidence type="ECO:0000313" key="2">
    <source>
        <dbReference type="EMBL" id="MRS61212.1"/>
    </source>
</evidence>
<evidence type="ECO:0000313" key="3">
    <source>
        <dbReference type="Proteomes" id="UP000441754"/>
    </source>
</evidence>
<dbReference type="AlphaFoldDB" id="A0A7K0EHL9"/>
<evidence type="ECO:0000259" key="1">
    <source>
        <dbReference type="Pfam" id="PF12728"/>
    </source>
</evidence>
<dbReference type="Pfam" id="PF12728">
    <property type="entry name" value="HTH_17"/>
    <property type="match status" value="1"/>
</dbReference>
<dbReference type="InterPro" id="IPR041657">
    <property type="entry name" value="HTH_17"/>
</dbReference>
<dbReference type="Proteomes" id="UP000441754">
    <property type="component" value="Unassembled WGS sequence"/>
</dbReference>
<accession>A0A7K0EHL9</accession>
<protein>
    <submittedName>
        <fullName evidence="2">Helix-turn-helix domain-containing protein</fullName>
    </submittedName>
</protein>
<organism evidence="2 3">
    <name type="scientific">Larkinella terrae</name>
    <dbReference type="NCBI Taxonomy" id="2025311"/>
    <lineage>
        <taxon>Bacteria</taxon>
        <taxon>Pseudomonadati</taxon>
        <taxon>Bacteroidota</taxon>
        <taxon>Cytophagia</taxon>
        <taxon>Cytophagales</taxon>
        <taxon>Spirosomataceae</taxon>
        <taxon>Larkinella</taxon>
    </lineage>
</organism>
<sequence length="94" mass="10495">MEMVIIPADQLRTMMIEAASIALKYNPPSIASSSVEPDELLTPEETAQFLKVSKVTVWDWSRRGILSPRRIGNQVRYLKSELLAAARPKGGKKI</sequence>
<proteinExistence type="predicted"/>
<dbReference type="OrthoDB" id="1097811at2"/>
<gene>
    <name evidence="2" type="ORF">GJJ30_07905</name>
</gene>
<dbReference type="SUPFAM" id="SSF46955">
    <property type="entry name" value="Putative DNA-binding domain"/>
    <property type="match status" value="1"/>
</dbReference>
<dbReference type="RefSeq" id="WP_154174615.1">
    <property type="nucleotide sequence ID" value="NZ_WJXZ01000004.1"/>
</dbReference>
<name>A0A7K0EHL9_9BACT</name>
<keyword evidence="3" id="KW-1185">Reference proteome</keyword>
<comment type="caution">
    <text evidence="2">The sequence shown here is derived from an EMBL/GenBank/DDBJ whole genome shotgun (WGS) entry which is preliminary data.</text>
</comment>
<dbReference type="EMBL" id="WJXZ01000004">
    <property type="protein sequence ID" value="MRS61212.1"/>
    <property type="molecule type" value="Genomic_DNA"/>
</dbReference>
<feature type="domain" description="Helix-turn-helix" evidence="1">
    <location>
        <begin position="40"/>
        <end position="85"/>
    </location>
</feature>
<dbReference type="InterPro" id="IPR009061">
    <property type="entry name" value="DNA-bd_dom_put_sf"/>
</dbReference>